<protein>
    <submittedName>
        <fullName evidence="2">Uncharacterized protein</fullName>
    </submittedName>
</protein>
<gene>
    <name evidence="2" type="ORF">NC653_034728</name>
</gene>
<evidence type="ECO:0000313" key="3">
    <source>
        <dbReference type="Proteomes" id="UP001164929"/>
    </source>
</evidence>
<sequence length="91" mass="10342">MVPKKRCREFERPGLDHGNAYTTTCPPSCKSSQSATRSVPQRLDKKKKEKQLPILDSPNKESSAQALRLLIKEIHTCKLPKRQRPAQDQST</sequence>
<feature type="compositionally biased region" description="Polar residues" evidence="1">
    <location>
        <begin position="20"/>
        <end position="39"/>
    </location>
</feature>
<reference evidence="2" key="1">
    <citation type="journal article" date="2023" name="Mol. Ecol. Resour.">
        <title>Chromosome-level genome assembly of a triploid poplar Populus alba 'Berolinensis'.</title>
        <authorList>
            <person name="Chen S."/>
            <person name="Yu Y."/>
            <person name="Wang X."/>
            <person name="Wang S."/>
            <person name="Zhang T."/>
            <person name="Zhou Y."/>
            <person name="He R."/>
            <person name="Meng N."/>
            <person name="Wang Y."/>
            <person name="Liu W."/>
            <person name="Liu Z."/>
            <person name="Liu J."/>
            <person name="Guo Q."/>
            <person name="Huang H."/>
            <person name="Sederoff R.R."/>
            <person name="Wang G."/>
            <person name="Qu G."/>
            <person name="Chen S."/>
        </authorList>
    </citation>
    <scope>NUCLEOTIDE SEQUENCE</scope>
    <source>
        <strain evidence="2">SC-2020</strain>
    </source>
</reference>
<accession>A0AAD6LND8</accession>
<evidence type="ECO:0000313" key="2">
    <source>
        <dbReference type="EMBL" id="KAJ6970230.1"/>
    </source>
</evidence>
<feature type="region of interest" description="Disordered" evidence="1">
    <location>
        <begin position="1"/>
        <end position="62"/>
    </location>
</feature>
<dbReference type="AlphaFoldDB" id="A0AAD6LND8"/>
<name>A0AAD6LND8_9ROSI</name>
<organism evidence="2 3">
    <name type="scientific">Populus alba x Populus x berolinensis</name>
    <dbReference type="NCBI Taxonomy" id="444605"/>
    <lineage>
        <taxon>Eukaryota</taxon>
        <taxon>Viridiplantae</taxon>
        <taxon>Streptophyta</taxon>
        <taxon>Embryophyta</taxon>
        <taxon>Tracheophyta</taxon>
        <taxon>Spermatophyta</taxon>
        <taxon>Magnoliopsida</taxon>
        <taxon>eudicotyledons</taxon>
        <taxon>Gunneridae</taxon>
        <taxon>Pentapetalae</taxon>
        <taxon>rosids</taxon>
        <taxon>fabids</taxon>
        <taxon>Malpighiales</taxon>
        <taxon>Salicaceae</taxon>
        <taxon>Saliceae</taxon>
        <taxon>Populus</taxon>
    </lineage>
</organism>
<proteinExistence type="predicted"/>
<evidence type="ECO:0000256" key="1">
    <source>
        <dbReference type="SAM" id="MobiDB-lite"/>
    </source>
</evidence>
<keyword evidence="3" id="KW-1185">Reference proteome</keyword>
<dbReference type="EMBL" id="JAQIZT010000015">
    <property type="protein sequence ID" value="KAJ6970230.1"/>
    <property type="molecule type" value="Genomic_DNA"/>
</dbReference>
<dbReference type="Proteomes" id="UP001164929">
    <property type="component" value="Chromosome 15"/>
</dbReference>
<comment type="caution">
    <text evidence="2">The sequence shown here is derived from an EMBL/GenBank/DDBJ whole genome shotgun (WGS) entry which is preliminary data.</text>
</comment>